<dbReference type="Pfam" id="PF13376">
    <property type="entry name" value="OmdA"/>
    <property type="match status" value="1"/>
</dbReference>
<dbReference type="AlphaFoldDB" id="A0AAP2G0M9"/>
<evidence type="ECO:0000313" key="2">
    <source>
        <dbReference type="EMBL" id="MBS9523129.1"/>
    </source>
</evidence>
<gene>
    <name evidence="2" type="ORF">KI659_03775</name>
</gene>
<name>A0AAP2G0M9_9BACT</name>
<evidence type="ECO:0000259" key="1">
    <source>
        <dbReference type="Pfam" id="PF08818"/>
    </source>
</evidence>
<dbReference type="PIRSF" id="PIRSF021308">
    <property type="entry name" value="UCP021308"/>
    <property type="match status" value="1"/>
</dbReference>
<dbReference type="InterPro" id="IPR014922">
    <property type="entry name" value="YdhG-like"/>
</dbReference>
<dbReference type="EMBL" id="JAHCMY010000001">
    <property type="protein sequence ID" value="MBS9523129.1"/>
    <property type="molecule type" value="Genomic_DNA"/>
</dbReference>
<dbReference type="InterPro" id="IPR016786">
    <property type="entry name" value="YdeI_bac"/>
</dbReference>
<keyword evidence="3" id="KW-1185">Reference proteome</keyword>
<dbReference type="SUPFAM" id="SSF159888">
    <property type="entry name" value="YdhG-like"/>
    <property type="match status" value="1"/>
</dbReference>
<protein>
    <submittedName>
        <fullName evidence="2">YdeI/OmpD-associated family protein</fullName>
    </submittedName>
</protein>
<evidence type="ECO:0000313" key="3">
    <source>
        <dbReference type="Proteomes" id="UP001319104"/>
    </source>
</evidence>
<proteinExistence type="predicted"/>
<sequence>MKNEAWNAEVDLLKSIIEETELERTTKWGADVYVINNINVISVGAFKNYVSIWFYDGVFLTDPLGVLGNSQEGKTKALRHWKFYAAKEIDVDKVREYVLEAIQNAKMGKTWKPEKNSKVDLPAILEDAFEKNPDFKNAFFALTPGKQKEYIEHITSAKREATQLSRIEKMQPLVLRGEGLHDKYKK</sequence>
<organism evidence="2 3">
    <name type="scientific">Litoribacter ruber</name>
    <dbReference type="NCBI Taxonomy" id="702568"/>
    <lineage>
        <taxon>Bacteria</taxon>
        <taxon>Pseudomonadati</taxon>
        <taxon>Bacteroidota</taxon>
        <taxon>Cytophagia</taxon>
        <taxon>Cytophagales</taxon>
        <taxon>Cyclobacteriaceae</taxon>
        <taxon>Litoribacter</taxon>
    </lineage>
</organism>
<dbReference type="Pfam" id="PF08818">
    <property type="entry name" value="DUF1801"/>
    <property type="match status" value="1"/>
</dbReference>
<accession>A0AAP2G0M9</accession>
<feature type="domain" description="YdhG-like" evidence="1">
    <location>
        <begin position="6"/>
        <end position="102"/>
    </location>
</feature>
<dbReference type="RefSeq" id="WP_213943993.1">
    <property type="nucleotide sequence ID" value="NZ_JAHCMY010000001.1"/>
</dbReference>
<reference evidence="2 3" key="1">
    <citation type="submission" date="2021-05" db="EMBL/GenBank/DDBJ databases">
        <authorList>
            <person name="Zhang Z.D."/>
            <person name="Osman G."/>
        </authorList>
    </citation>
    <scope>NUCLEOTIDE SEQUENCE [LARGE SCALE GENOMIC DNA]</scope>
    <source>
        <strain evidence="2 3">KCTC 32217</strain>
    </source>
</reference>
<comment type="caution">
    <text evidence="2">The sequence shown here is derived from an EMBL/GenBank/DDBJ whole genome shotgun (WGS) entry which is preliminary data.</text>
</comment>
<dbReference type="Proteomes" id="UP001319104">
    <property type="component" value="Unassembled WGS sequence"/>
</dbReference>